<accession>A0AAN9URG9</accession>
<feature type="transmembrane region" description="Helical" evidence="2">
    <location>
        <begin position="143"/>
        <end position="162"/>
    </location>
</feature>
<gene>
    <name evidence="3" type="ORF">SLS62_006458</name>
</gene>
<feature type="compositionally biased region" description="Basic and acidic residues" evidence="1">
    <location>
        <begin position="426"/>
        <end position="436"/>
    </location>
</feature>
<dbReference type="AlphaFoldDB" id="A0AAN9URG9"/>
<feature type="compositionally biased region" description="Low complexity" evidence="1">
    <location>
        <begin position="462"/>
        <end position="476"/>
    </location>
</feature>
<sequence length="550" mass="60540">MAPVEFAHPVRYAPLVATGAHLTSIVYLTYVVGVSLYTSYKSLGPSQDTRSRRAQRFKLAPVFLGLAIAALTSATYTSISAASLSYRVWADRHGLELPSRFIGEGGFLPSTHHSSQLYIGQWLSDTPIYYDALEIVAEKARRFWWGQQVDLATTAFSLLLAIEGQRRRTPMTTAFLALAHLVNLSFAQNLFYLALLFTPSPLPSDAEPRLPVAPLHTSTWRRIRGKFPSRKPANWHPHPLLLYGALVLNYGSMFVLPYAAQTRSFENTVLITRVSTFLPLILPKIVPVKWGKVHLHPHDTYSSFTKLFRFVSTVSFLLHFKATAVALAYNTPNSHYHRHSILIPWDTEERSTWERGTTAIGKVLGSIGDHSVVAAVGYDVLISAVSLGLWAAFRATNIQDIMESAIPFYRSLSRPRSPPPPGLEDETSKTHIKTEPDAVEETDPEPPMALRRSGRQRKPRLGSIASSSGAGEEVAGTITRKRGRPKKSKPAEEDSAYDPTPSESRDAVEGDIVPPSELDWESTALVWGLAIVGGLASASAGVFGGECISR</sequence>
<keyword evidence="2" id="KW-0472">Membrane</keyword>
<proteinExistence type="predicted"/>
<feature type="transmembrane region" description="Helical" evidence="2">
    <location>
        <begin position="12"/>
        <end position="38"/>
    </location>
</feature>
<keyword evidence="2" id="KW-0812">Transmembrane</keyword>
<dbReference type="Proteomes" id="UP001320420">
    <property type="component" value="Unassembled WGS sequence"/>
</dbReference>
<protein>
    <submittedName>
        <fullName evidence="3">Uncharacterized protein</fullName>
    </submittedName>
</protein>
<feature type="compositionally biased region" description="Basic residues" evidence="1">
    <location>
        <begin position="479"/>
        <end position="488"/>
    </location>
</feature>
<name>A0AAN9URG9_9PEZI</name>
<keyword evidence="2" id="KW-1133">Transmembrane helix</keyword>
<comment type="caution">
    <text evidence="3">The sequence shown here is derived from an EMBL/GenBank/DDBJ whole genome shotgun (WGS) entry which is preliminary data.</text>
</comment>
<feature type="transmembrane region" description="Helical" evidence="2">
    <location>
        <begin position="59"/>
        <end position="79"/>
    </location>
</feature>
<evidence type="ECO:0000313" key="3">
    <source>
        <dbReference type="EMBL" id="KAK7751632.1"/>
    </source>
</evidence>
<feature type="transmembrane region" description="Helical" evidence="2">
    <location>
        <begin position="307"/>
        <end position="329"/>
    </location>
</feature>
<evidence type="ECO:0000313" key="4">
    <source>
        <dbReference type="Proteomes" id="UP001320420"/>
    </source>
</evidence>
<feature type="transmembrane region" description="Helical" evidence="2">
    <location>
        <begin position="240"/>
        <end position="258"/>
    </location>
</feature>
<keyword evidence="4" id="KW-1185">Reference proteome</keyword>
<evidence type="ECO:0000256" key="2">
    <source>
        <dbReference type="SAM" id="Phobius"/>
    </source>
</evidence>
<dbReference type="EMBL" id="JAKJXP020000047">
    <property type="protein sequence ID" value="KAK7751632.1"/>
    <property type="molecule type" value="Genomic_DNA"/>
</dbReference>
<feature type="region of interest" description="Disordered" evidence="1">
    <location>
        <begin position="411"/>
        <end position="515"/>
    </location>
</feature>
<feature type="transmembrane region" description="Helical" evidence="2">
    <location>
        <begin position="372"/>
        <end position="393"/>
    </location>
</feature>
<reference evidence="3 4" key="1">
    <citation type="submission" date="2024-02" db="EMBL/GenBank/DDBJ databases">
        <title>De novo assembly and annotation of 12 fungi associated with fruit tree decline syndrome in Ontario, Canada.</title>
        <authorList>
            <person name="Sulman M."/>
            <person name="Ellouze W."/>
            <person name="Ilyukhin E."/>
        </authorList>
    </citation>
    <scope>NUCLEOTIDE SEQUENCE [LARGE SCALE GENOMIC DNA]</scope>
    <source>
        <strain evidence="3 4">M11/M66-122</strain>
    </source>
</reference>
<organism evidence="3 4">
    <name type="scientific">Diatrype stigma</name>
    <dbReference type="NCBI Taxonomy" id="117547"/>
    <lineage>
        <taxon>Eukaryota</taxon>
        <taxon>Fungi</taxon>
        <taxon>Dikarya</taxon>
        <taxon>Ascomycota</taxon>
        <taxon>Pezizomycotina</taxon>
        <taxon>Sordariomycetes</taxon>
        <taxon>Xylariomycetidae</taxon>
        <taxon>Xylariales</taxon>
        <taxon>Diatrypaceae</taxon>
        <taxon>Diatrype</taxon>
    </lineage>
</organism>
<evidence type="ECO:0000256" key="1">
    <source>
        <dbReference type="SAM" id="MobiDB-lite"/>
    </source>
</evidence>
<feature type="transmembrane region" description="Helical" evidence="2">
    <location>
        <begin position="174"/>
        <end position="195"/>
    </location>
</feature>